<accession>A0ABQ6I4N7</accession>
<dbReference type="InterPro" id="IPR023210">
    <property type="entry name" value="NADP_OxRdtase_dom"/>
</dbReference>
<dbReference type="InterPro" id="IPR050523">
    <property type="entry name" value="AKR_Detox_Biosynth"/>
</dbReference>
<dbReference type="PANTHER" id="PTHR43364">
    <property type="entry name" value="NADH-SPECIFIC METHYLGLYOXAL REDUCTASE-RELATED"/>
    <property type="match status" value="1"/>
</dbReference>
<dbReference type="SUPFAM" id="SSF51430">
    <property type="entry name" value="NAD(P)-linked oxidoreductase"/>
    <property type="match status" value="1"/>
</dbReference>
<dbReference type="PANTHER" id="PTHR43364:SF4">
    <property type="entry name" value="NAD(P)-LINKED OXIDOREDUCTASE SUPERFAMILY PROTEIN"/>
    <property type="match status" value="1"/>
</dbReference>
<evidence type="ECO:0000313" key="3">
    <source>
        <dbReference type="EMBL" id="GMA24938.1"/>
    </source>
</evidence>
<organism evidence="3 4">
    <name type="scientific">Luteimicrobium album</name>
    <dbReference type="NCBI Taxonomy" id="1054550"/>
    <lineage>
        <taxon>Bacteria</taxon>
        <taxon>Bacillati</taxon>
        <taxon>Actinomycetota</taxon>
        <taxon>Actinomycetes</taxon>
        <taxon>Micrococcales</taxon>
        <taxon>Luteimicrobium</taxon>
    </lineage>
</organism>
<reference evidence="4" key="1">
    <citation type="journal article" date="2019" name="Int. J. Syst. Evol. Microbiol.">
        <title>The Global Catalogue of Microorganisms (GCM) 10K type strain sequencing project: providing services to taxonomists for standard genome sequencing and annotation.</title>
        <authorList>
            <consortium name="The Broad Institute Genomics Platform"/>
            <consortium name="The Broad Institute Genome Sequencing Center for Infectious Disease"/>
            <person name="Wu L."/>
            <person name="Ma J."/>
        </authorList>
    </citation>
    <scope>NUCLEOTIDE SEQUENCE [LARGE SCALE GENOMIC DNA]</scope>
    <source>
        <strain evidence="4">NBRC 106348</strain>
    </source>
</reference>
<name>A0ABQ6I4N7_9MICO</name>
<proteinExistence type="predicted"/>
<evidence type="ECO:0000259" key="2">
    <source>
        <dbReference type="Pfam" id="PF00248"/>
    </source>
</evidence>
<keyword evidence="1" id="KW-0560">Oxidoreductase</keyword>
<dbReference type="EMBL" id="BSUK01000001">
    <property type="protein sequence ID" value="GMA24938.1"/>
    <property type="molecule type" value="Genomic_DNA"/>
</dbReference>
<gene>
    <name evidence="3" type="ORF">GCM10025864_26970</name>
</gene>
<dbReference type="Pfam" id="PF00248">
    <property type="entry name" value="Aldo_ket_red"/>
    <property type="match status" value="1"/>
</dbReference>
<dbReference type="InterPro" id="IPR036812">
    <property type="entry name" value="NAD(P)_OxRdtase_dom_sf"/>
</dbReference>
<dbReference type="RefSeq" id="WP_284293626.1">
    <property type="nucleotide sequence ID" value="NZ_BSUK01000001.1"/>
</dbReference>
<keyword evidence="4" id="KW-1185">Reference proteome</keyword>
<dbReference type="Gene3D" id="3.20.20.100">
    <property type="entry name" value="NADP-dependent oxidoreductase domain"/>
    <property type="match status" value="1"/>
</dbReference>
<feature type="domain" description="NADP-dependent oxidoreductase" evidence="2">
    <location>
        <begin position="16"/>
        <end position="310"/>
    </location>
</feature>
<evidence type="ECO:0000313" key="4">
    <source>
        <dbReference type="Proteomes" id="UP001157091"/>
    </source>
</evidence>
<comment type="caution">
    <text evidence="3">The sequence shown here is derived from an EMBL/GenBank/DDBJ whole genome shotgun (WGS) entry which is preliminary data.</text>
</comment>
<dbReference type="InterPro" id="IPR020471">
    <property type="entry name" value="AKR"/>
</dbReference>
<dbReference type="Proteomes" id="UP001157091">
    <property type="component" value="Unassembled WGS sequence"/>
</dbReference>
<evidence type="ECO:0000256" key="1">
    <source>
        <dbReference type="ARBA" id="ARBA00023002"/>
    </source>
</evidence>
<dbReference type="PRINTS" id="PR00069">
    <property type="entry name" value="ALDKETRDTASE"/>
</dbReference>
<protein>
    <submittedName>
        <fullName evidence="3">Aldo/keto reductase</fullName>
    </submittedName>
</protein>
<sequence>MEYRTLGHSGIVVSDLAFGAMNFGYPDGPTEDAAAGMVHRALDAGINLVDTADVYTHGESERVVGRAIKGRRDEVVLATKFGLSMGDHPNQGGGSALWIRQAIEDSLRRLDTDRIDLYQMHRPDYRTDVAETLGVLTDLVREGKVRAIGSSTFPAELIVSAQWAAREGGLRPFVTEQPRYSIFNRRPESHVFPTLQRFGMGVLVYGPLSSGWLSGRPNPAEGRRAALAPQVFDLDSAGNQAKLRAVDQLRALADDAGIRMPHLALAFARAHPAVSTALIGPRTPEQLDDLLAGADVVLSGDVLDRIDEIVAPGVELNVEDNYDAVVPAIADKRLRRRS</sequence>